<comment type="caution">
    <text evidence="2">The sequence shown here is derived from an EMBL/GenBank/DDBJ whole genome shotgun (WGS) entry which is preliminary data.</text>
</comment>
<name>A0A2S7JZZ2_9PROT</name>
<feature type="compositionally biased region" description="Basic residues" evidence="1">
    <location>
        <begin position="119"/>
        <end position="131"/>
    </location>
</feature>
<dbReference type="OrthoDB" id="7507351at2"/>
<dbReference type="Proteomes" id="UP000239504">
    <property type="component" value="Unassembled WGS sequence"/>
</dbReference>
<accession>A0A2S7JZZ2</accession>
<gene>
    <name evidence="2" type="ORF">CW354_20005</name>
</gene>
<feature type="compositionally biased region" description="Low complexity" evidence="1">
    <location>
        <begin position="132"/>
        <end position="142"/>
    </location>
</feature>
<dbReference type="AlphaFoldDB" id="A0A2S7JZZ2"/>
<organism evidence="2 3">
    <name type="scientific">Hyphococcus luteus</name>
    <dbReference type="NCBI Taxonomy" id="2058213"/>
    <lineage>
        <taxon>Bacteria</taxon>
        <taxon>Pseudomonadati</taxon>
        <taxon>Pseudomonadota</taxon>
        <taxon>Alphaproteobacteria</taxon>
        <taxon>Parvularculales</taxon>
        <taxon>Parvularculaceae</taxon>
        <taxon>Hyphococcus</taxon>
    </lineage>
</organism>
<evidence type="ECO:0000313" key="3">
    <source>
        <dbReference type="Proteomes" id="UP000239504"/>
    </source>
</evidence>
<keyword evidence="3" id="KW-1185">Reference proteome</keyword>
<dbReference type="EMBL" id="PJCH01000016">
    <property type="protein sequence ID" value="PQA85829.1"/>
    <property type="molecule type" value="Genomic_DNA"/>
</dbReference>
<reference evidence="2 3" key="1">
    <citation type="submission" date="2017-12" db="EMBL/GenBank/DDBJ databases">
        <authorList>
            <person name="Hurst M.R.H."/>
        </authorList>
    </citation>
    <scope>NUCLEOTIDE SEQUENCE [LARGE SCALE GENOMIC DNA]</scope>
    <source>
        <strain evidence="2 3">SY-3-19</strain>
    </source>
</reference>
<evidence type="ECO:0000313" key="2">
    <source>
        <dbReference type="EMBL" id="PQA85829.1"/>
    </source>
</evidence>
<feature type="region of interest" description="Disordered" evidence="1">
    <location>
        <begin position="50"/>
        <end position="142"/>
    </location>
</feature>
<protein>
    <submittedName>
        <fullName evidence="2">Uncharacterized protein</fullName>
    </submittedName>
</protein>
<sequence length="217" mass="22404">MNAYAPNNSSANGGEGGGGFAQLTSSLLARKGEALPAVDAVAHEGVDIDMRPMKPANSPGAPSSVGEEAIETLSPGNKARPRSGAGGRAPSVRLVHSSGARSRAAEEAPQAWTLPGGRLRPRPRPGAHHGAHSGTGAGAPPTGVLARKAIVTLRMPARDLVRLKLASRDLEMSCQAIILDALECYLDANDVPSASDDDAIRREVERLMSKAKAKRGA</sequence>
<proteinExistence type="predicted"/>
<dbReference type="RefSeq" id="WP_104831882.1">
    <property type="nucleotide sequence ID" value="NZ_PJCH01000016.1"/>
</dbReference>
<evidence type="ECO:0000256" key="1">
    <source>
        <dbReference type="SAM" id="MobiDB-lite"/>
    </source>
</evidence>